<evidence type="ECO:0000259" key="5">
    <source>
        <dbReference type="Pfam" id="PF00909"/>
    </source>
</evidence>
<evidence type="ECO:0000256" key="3">
    <source>
        <dbReference type="ARBA" id="ARBA00022989"/>
    </source>
</evidence>
<dbReference type="InterPro" id="IPR024041">
    <property type="entry name" value="NH4_transpt_AmtB-like_dom"/>
</dbReference>
<dbReference type="InterPro" id="IPR029020">
    <property type="entry name" value="Ammonium/urea_transptr"/>
</dbReference>
<comment type="subcellular location">
    <subcellularLocation>
        <location evidence="1">Membrane</location>
        <topology evidence="1">Multi-pass membrane protein</topology>
    </subcellularLocation>
</comment>
<keyword evidence="2" id="KW-0812">Transmembrane</keyword>
<dbReference type="Proteomes" id="UP000254131">
    <property type="component" value="Unassembled WGS sequence"/>
</dbReference>
<organism evidence="6 7">
    <name type="scientific">Campylobacter jejuni</name>
    <dbReference type="NCBI Taxonomy" id="197"/>
    <lineage>
        <taxon>Bacteria</taxon>
        <taxon>Pseudomonadati</taxon>
        <taxon>Campylobacterota</taxon>
        <taxon>Epsilonproteobacteria</taxon>
        <taxon>Campylobacterales</taxon>
        <taxon>Campylobacteraceae</taxon>
        <taxon>Campylobacter</taxon>
    </lineage>
</organism>
<gene>
    <name evidence="6" type="ORF">NCTC13105_01284</name>
</gene>
<dbReference type="Gene3D" id="1.10.3430.10">
    <property type="entry name" value="Ammonium transporter AmtB like domains"/>
    <property type="match status" value="1"/>
</dbReference>
<evidence type="ECO:0000256" key="2">
    <source>
        <dbReference type="ARBA" id="ARBA00022692"/>
    </source>
</evidence>
<evidence type="ECO:0000313" key="6">
    <source>
        <dbReference type="EMBL" id="SUW93183.1"/>
    </source>
</evidence>
<keyword evidence="4" id="KW-0472">Membrane</keyword>
<proteinExistence type="predicted"/>
<keyword evidence="3" id="KW-1133">Transmembrane helix</keyword>
<dbReference type="Pfam" id="PF00909">
    <property type="entry name" value="Ammonium_transp"/>
    <property type="match status" value="1"/>
</dbReference>
<sequence length="100" mass="11393">MHGIGGVCEGIATGLFASVKANPNVITKNALGGGIFYQWKFRAFKRANSYYYDLYDFFSSHKLYYFFKIISCFTDLRVKKEVEQKGLDVSLHGEKAYTLV</sequence>
<evidence type="ECO:0000256" key="1">
    <source>
        <dbReference type="ARBA" id="ARBA00004141"/>
    </source>
</evidence>
<dbReference type="GO" id="GO:0016020">
    <property type="term" value="C:membrane"/>
    <property type="evidence" value="ECO:0007669"/>
    <property type="project" value="UniProtKB-SubCell"/>
</dbReference>
<evidence type="ECO:0000256" key="4">
    <source>
        <dbReference type="ARBA" id="ARBA00023136"/>
    </source>
</evidence>
<dbReference type="GO" id="GO:0008519">
    <property type="term" value="F:ammonium channel activity"/>
    <property type="evidence" value="ECO:0007669"/>
    <property type="project" value="InterPro"/>
</dbReference>
<reference evidence="6 7" key="1">
    <citation type="submission" date="2018-06" db="EMBL/GenBank/DDBJ databases">
        <authorList>
            <consortium name="Pathogen Informatics"/>
            <person name="Doyle S."/>
        </authorList>
    </citation>
    <scope>NUCLEOTIDE SEQUENCE [LARGE SCALE GENOMIC DNA]</scope>
    <source>
        <strain evidence="6 7">NCTC13105</strain>
    </source>
</reference>
<name>A0AAX2M1B0_CAMJU</name>
<protein>
    <submittedName>
        <fullName evidence="6">Ammonium transporter</fullName>
    </submittedName>
</protein>
<dbReference type="EMBL" id="UFVB01000001">
    <property type="protein sequence ID" value="SUW93183.1"/>
    <property type="molecule type" value="Genomic_DNA"/>
</dbReference>
<accession>A0AAX2M1B0</accession>
<dbReference type="AlphaFoldDB" id="A0AAX2M1B0"/>
<evidence type="ECO:0000313" key="7">
    <source>
        <dbReference type="Proteomes" id="UP000254131"/>
    </source>
</evidence>
<feature type="domain" description="Ammonium transporter AmtB-like" evidence="5">
    <location>
        <begin position="1"/>
        <end position="97"/>
    </location>
</feature>
<comment type="caution">
    <text evidence="6">The sequence shown here is derived from an EMBL/GenBank/DDBJ whole genome shotgun (WGS) entry which is preliminary data.</text>
</comment>